<dbReference type="InterPro" id="IPR050492">
    <property type="entry name" value="Bact_metal-bind_prot9"/>
</dbReference>
<evidence type="ECO:0000256" key="4">
    <source>
        <dbReference type="ARBA" id="ARBA00022729"/>
    </source>
</evidence>
<accession>A0A2U1T1U7</accession>
<organism evidence="8 9">
    <name type="scientific">Homoserinimonas hongtaonis</name>
    <dbReference type="NCBI Taxonomy" id="2079791"/>
    <lineage>
        <taxon>Bacteria</taxon>
        <taxon>Bacillati</taxon>
        <taxon>Actinomycetota</taxon>
        <taxon>Actinomycetes</taxon>
        <taxon>Micrococcales</taxon>
        <taxon>Microbacteriaceae</taxon>
        <taxon>Homoserinimonas</taxon>
    </lineage>
</organism>
<dbReference type="GO" id="GO:0030001">
    <property type="term" value="P:metal ion transport"/>
    <property type="evidence" value="ECO:0007669"/>
    <property type="project" value="InterPro"/>
</dbReference>
<dbReference type="Proteomes" id="UP000244978">
    <property type="component" value="Unassembled WGS sequence"/>
</dbReference>
<proteinExistence type="inferred from homology"/>
<name>A0A2U1T1U7_9MICO</name>
<dbReference type="PROSITE" id="PS51257">
    <property type="entry name" value="PROKAR_LIPOPROTEIN"/>
    <property type="match status" value="1"/>
</dbReference>
<feature type="signal peptide" evidence="7">
    <location>
        <begin position="1"/>
        <end position="24"/>
    </location>
</feature>
<sequence>MKGTTNIRTTIAVTLTAAASIALAGCAPAQTDDADTLTIVASTDVYGDIAASIAGDRATVTSIITGTAQDPHSYEATARDQLALSRADLIIENGGGFDPFIDTLLAGLDSSAPVLTATEISGLFDEDDHGDADDHGNTDRHGDTDGHEGHDHSDGVNEHVWYSFEAMGALAAEIAHSLEEIDPEGADEYAANYAEFSGEIDGLLERAHEIGAAHAGAAVAVTEAAPLLLFNEIGLVNKTPAEFSTAVENGTDVAPAVLLQMRSLIEAGEVALLAYNEQTSGVETEQLVSLARDSDVAVVAIAETIPDGLNYVSWMDENLDNIEAALG</sequence>
<reference evidence="9" key="1">
    <citation type="submission" date="2018-04" db="EMBL/GenBank/DDBJ databases">
        <authorList>
            <person name="Liu S."/>
            <person name="Wang Z."/>
            <person name="Li J."/>
        </authorList>
    </citation>
    <scope>NUCLEOTIDE SEQUENCE [LARGE SCALE GENOMIC DNA]</scope>
    <source>
        <strain evidence="9">S1194</strain>
    </source>
</reference>
<dbReference type="InterPro" id="IPR006129">
    <property type="entry name" value="AdhesinB"/>
</dbReference>
<dbReference type="InterPro" id="IPR006127">
    <property type="entry name" value="ZnuA-like"/>
</dbReference>
<comment type="caution">
    <text evidence="8">The sequence shown here is derived from an EMBL/GenBank/DDBJ whole genome shotgun (WGS) entry which is preliminary data.</text>
</comment>
<keyword evidence="9" id="KW-1185">Reference proteome</keyword>
<evidence type="ECO:0000256" key="5">
    <source>
        <dbReference type="RuleBase" id="RU003512"/>
    </source>
</evidence>
<keyword evidence="4 7" id="KW-0732">Signal</keyword>
<evidence type="ECO:0000256" key="1">
    <source>
        <dbReference type="ARBA" id="ARBA00004196"/>
    </source>
</evidence>
<comment type="subcellular location">
    <subcellularLocation>
        <location evidence="1">Cell envelope</location>
    </subcellularLocation>
</comment>
<keyword evidence="3" id="KW-0479">Metal-binding</keyword>
<evidence type="ECO:0000256" key="7">
    <source>
        <dbReference type="SAM" id="SignalP"/>
    </source>
</evidence>
<dbReference type="PRINTS" id="PR00690">
    <property type="entry name" value="ADHESNFAMILY"/>
</dbReference>
<keyword evidence="2 5" id="KW-0813">Transport</keyword>
<feature type="compositionally biased region" description="Basic and acidic residues" evidence="6">
    <location>
        <begin position="132"/>
        <end position="154"/>
    </location>
</feature>
<dbReference type="InterPro" id="IPR006128">
    <property type="entry name" value="Lipoprotein_PsaA-like"/>
</dbReference>
<dbReference type="PANTHER" id="PTHR42953">
    <property type="entry name" value="HIGH-AFFINITY ZINC UPTAKE SYSTEM PROTEIN ZNUA-RELATED"/>
    <property type="match status" value="1"/>
</dbReference>
<dbReference type="GO" id="GO:0030313">
    <property type="term" value="C:cell envelope"/>
    <property type="evidence" value="ECO:0007669"/>
    <property type="project" value="UniProtKB-SubCell"/>
</dbReference>
<dbReference type="PRINTS" id="PR00691">
    <property type="entry name" value="ADHESINB"/>
</dbReference>
<evidence type="ECO:0000256" key="3">
    <source>
        <dbReference type="ARBA" id="ARBA00022723"/>
    </source>
</evidence>
<protein>
    <submittedName>
        <fullName evidence="8">ABC transporter substrate-binding protein</fullName>
    </submittedName>
</protein>
<dbReference type="EMBL" id="QEEX01000001">
    <property type="protein sequence ID" value="PWB97854.1"/>
    <property type="molecule type" value="Genomic_DNA"/>
</dbReference>
<dbReference type="AlphaFoldDB" id="A0A2U1T1U7"/>
<evidence type="ECO:0000313" key="9">
    <source>
        <dbReference type="Proteomes" id="UP000244978"/>
    </source>
</evidence>
<dbReference type="SUPFAM" id="SSF53807">
    <property type="entry name" value="Helical backbone' metal receptor"/>
    <property type="match status" value="1"/>
</dbReference>
<dbReference type="Pfam" id="PF01297">
    <property type="entry name" value="ZnuA"/>
    <property type="match status" value="1"/>
</dbReference>
<dbReference type="RefSeq" id="WP_108997729.1">
    <property type="nucleotide sequence ID" value="NZ_QEEX01000001.1"/>
</dbReference>
<evidence type="ECO:0000256" key="6">
    <source>
        <dbReference type="SAM" id="MobiDB-lite"/>
    </source>
</evidence>
<dbReference type="Gene3D" id="3.40.50.1980">
    <property type="entry name" value="Nitrogenase molybdenum iron protein domain"/>
    <property type="match status" value="1"/>
</dbReference>
<gene>
    <name evidence="8" type="ORF">DF220_08435</name>
</gene>
<comment type="similarity">
    <text evidence="5">Belongs to the bacterial solute-binding protein 9 family.</text>
</comment>
<dbReference type="GO" id="GO:0046872">
    <property type="term" value="F:metal ion binding"/>
    <property type="evidence" value="ECO:0007669"/>
    <property type="project" value="UniProtKB-KW"/>
</dbReference>
<dbReference type="PANTHER" id="PTHR42953:SF1">
    <property type="entry name" value="METAL-BINDING PROTEIN HI_0362-RELATED"/>
    <property type="match status" value="1"/>
</dbReference>
<feature type="chain" id="PRO_5039532685" evidence="7">
    <location>
        <begin position="25"/>
        <end position="327"/>
    </location>
</feature>
<evidence type="ECO:0000256" key="2">
    <source>
        <dbReference type="ARBA" id="ARBA00022448"/>
    </source>
</evidence>
<dbReference type="GO" id="GO:0007155">
    <property type="term" value="P:cell adhesion"/>
    <property type="evidence" value="ECO:0007669"/>
    <property type="project" value="InterPro"/>
</dbReference>
<evidence type="ECO:0000313" key="8">
    <source>
        <dbReference type="EMBL" id="PWB97854.1"/>
    </source>
</evidence>
<feature type="region of interest" description="Disordered" evidence="6">
    <location>
        <begin position="125"/>
        <end position="154"/>
    </location>
</feature>